<organism evidence="2 3">
    <name type="scientific">Pseudopedobacter saltans</name>
    <dbReference type="NCBI Taxonomy" id="151895"/>
    <lineage>
        <taxon>Bacteria</taxon>
        <taxon>Pseudomonadati</taxon>
        <taxon>Bacteroidota</taxon>
        <taxon>Sphingobacteriia</taxon>
        <taxon>Sphingobacteriales</taxon>
        <taxon>Sphingobacteriaceae</taxon>
        <taxon>Pseudopedobacter</taxon>
    </lineage>
</organism>
<gene>
    <name evidence="2" type="ORF">DI598_05350</name>
</gene>
<dbReference type="AlphaFoldDB" id="A0A2W5H9Z4"/>
<dbReference type="EMBL" id="QFOI01000063">
    <property type="protein sequence ID" value="PZP50549.1"/>
    <property type="molecule type" value="Genomic_DNA"/>
</dbReference>
<dbReference type="InterPro" id="IPR008979">
    <property type="entry name" value="Galactose-bd-like_sf"/>
</dbReference>
<feature type="chain" id="PRO_5016066413" evidence="1">
    <location>
        <begin position="21"/>
        <end position="195"/>
    </location>
</feature>
<keyword evidence="1" id="KW-0732">Signal</keyword>
<evidence type="ECO:0000313" key="2">
    <source>
        <dbReference type="EMBL" id="PZP50549.1"/>
    </source>
</evidence>
<dbReference type="SUPFAM" id="SSF49785">
    <property type="entry name" value="Galactose-binding domain-like"/>
    <property type="match status" value="1"/>
</dbReference>
<feature type="signal peptide" evidence="1">
    <location>
        <begin position="1"/>
        <end position="20"/>
    </location>
</feature>
<dbReference type="Proteomes" id="UP000249645">
    <property type="component" value="Unassembled WGS sequence"/>
</dbReference>
<dbReference type="Gene3D" id="2.60.120.260">
    <property type="entry name" value="Galactose-binding domain-like"/>
    <property type="match status" value="1"/>
</dbReference>
<reference evidence="2 3" key="1">
    <citation type="submission" date="2017-11" db="EMBL/GenBank/DDBJ databases">
        <title>Infants hospitalized years apart are colonized by the same room-sourced microbial strains.</title>
        <authorList>
            <person name="Brooks B."/>
            <person name="Olm M.R."/>
            <person name="Firek B.A."/>
            <person name="Baker R."/>
            <person name="Thomas B.C."/>
            <person name="Morowitz M.J."/>
            <person name="Banfield J.F."/>
        </authorList>
    </citation>
    <scope>NUCLEOTIDE SEQUENCE [LARGE SCALE GENOMIC DNA]</scope>
    <source>
        <strain evidence="2">S2_009_000_R2_76</strain>
    </source>
</reference>
<evidence type="ECO:0000313" key="3">
    <source>
        <dbReference type="Proteomes" id="UP000249645"/>
    </source>
</evidence>
<protein>
    <submittedName>
        <fullName evidence="2">DUF3999 domain-containing protein</fullName>
    </submittedName>
</protein>
<name>A0A2W5H9Z4_9SPHI</name>
<evidence type="ECO:0000256" key="1">
    <source>
        <dbReference type="SAM" id="SignalP"/>
    </source>
</evidence>
<comment type="caution">
    <text evidence="2">The sequence shown here is derived from an EMBL/GenBank/DDBJ whole genome shotgun (WGS) entry which is preliminary data.</text>
</comment>
<proteinExistence type="predicted"/>
<feature type="non-terminal residue" evidence="2">
    <location>
        <position position="195"/>
    </location>
</feature>
<accession>A0A2W5H9Z4</accession>
<sequence length="195" mass="22872">MINKYMLLLSFLLLTTALLAQKNFQYERKVNNVHSRWGSFLLPEDMYGKVRNDFADIRIYGISPAKDSAEVAYWVESTEAASTLEKMQFQILNTTRNSEGSFFTFETKDTFSINQLNVSFQQQNYDWNVRLEGSMNQSDWFTIIDNYRLLAIKNDHTDYAFTTINFNDVKFCFFRLLVKTKEEVSLHEVSLLKSV</sequence>